<protein>
    <submittedName>
        <fullName evidence="2">HABP4_PAI-RBP1 domain-containing protein</fullName>
    </submittedName>
</protein>
<proteinExistence type="predicted"/>
<organism evidence="2">
    <name type="scientific">Mesocestoides corti</name>
    <name type="common">Flatworm</name>
    <dbReference type="NCBI Taxonomy" id="53468"/>
    <lineage>
        <taxon>Eukaryota</taxon>
        <taxon>Metazoa</taxon>
        <taxon>Spiralia</taxon>
        <taxon>Lophotrochozoa</taxon>
        <taxon>Platyhelminthes</taxon>
        <taxon>Cestoda</taxon>
        <taxon>Eucestoda</taxon>
        <taxon>Cyclophyllidea</taxon>
        <taxon>Mesocestoididae</taxon>
        <taxon>Mesocestoides</taxon>
    </lineage>
</organism>
<feature type="compositionally biased region" description="Acidic residues" evidence="1">
    <location>
        <begin position="350"/>
        <end position="365"/>
    </location>
</feature>
<feature type="compositionally biased region" description="Polar residues" evidence="1">
    <location>
        <begin position="391"/>
        <end position="402"/>
    </location>
</feature>
<feature type="region of interest" description="Disordered" evidence="1">
    <location>
        <begin position="276"/>
        <end position="402"/>
    </location>
</feature>
<feature type="compositionally biased region" description="Basic and acidic residues" evidence="1">
    <location>
        <begin position="166"/>
        <end position="177"/>
    </location>
</feature>
<feature type="compositionally biased region" description="Basic and acidic residues" evidence="1">
    <location>
        <begin position="300"/>
        <end position="324"/>
    </location>
</feature>
<evidence type="ECO:0000256" key="1">
    <source>
        <dbReference type="SAM" id="MobiDB-lite"/>
    </source>
</evidence>
<feature type="compositionally biased region" description="Basic and acidic residues" evidence="1">
    <location>
        <begin position="214"/>
        <end position="237"/>
    </location>
</feature>
<feature type="compositionally biased region" description="Basic and acidic residues" evidence="1">
    <location>
        <begin position="331"/>
        <end position="342"/>
    </location>
</feature>
<reference evidence="2" key="1">
    <citation type="submission" date="2019-11" db="UniProtKB">
        <authorList>
            <consortium name="WormBaseParasite"/>
        </authorList>
    </citation>
    <scope>IDENTIFICATION</scope>
</reference>
<sequence length="478" mass="52552">MSFYRNELRANNFVSEKSITEDSRFVFPSTMGDTEGHQVARHRRGGCGFAVPTSGLERDRQIHLSRRTDNLIIRVHNDLCRNADVLPPQSVNHRGHNIRTTAPMKPILKAPCNGYNNDGPVNRHRVGFEMSRGQGPRSHRGGENSHNGGLLLPREWNLDAVGTSEDFGHGGPREESASARSSGGRGRRGGGRRGSGGRMRRRGEMSGSQIVPTRDLEKEHAPTGENQPYEKKRERLRGAPHRRGGRRGSNPVQGGTRRPPRGTQMAMSHCEVVGADESECHEHKEPVRDGPSTDTESVDDDKRLQVDLKKDEEEQQPSDRHLTEGETVSKGTHEEECVDRPNRQLTPDTSGEEYGEDEEDDEFHDDGDASSGNAVLEAKTASGAENRDTQPLDTCSEPNSTNIVHNSTKVAESDPIMQTSGEESAVAAVVADSASPKPIEIISKNGDKTAVPDDSPLEQTVSCIRFKMLTACHFIRIC</sequence>
<accession>A0A5K3EW58</accession>
<dbReference type="WBParaSite" id="MCU_003469-RE">
    <property type="protein sequence ID" value="MCU_003469-RE"/>
    <property type="gene ID" value="MCU_003469"/>
</dbReference>
<evidence type="ECO:0000313" key="2">
    <source>
        <dbReference type="WBParaSite" id="MCU_003469-RE"/>
    </source>
</evidence>
<feature type="region of interest" description="Disordered" evidence="1">
    <location>
        <begin position="127"/>
        <end position="264"/>
    </location>
</feature>
<dbReference type="AlphaFoldDB" id="A0A5K3EW58"/>
<feature type="compositionally biased region" description="Basic and acidic residues" evidence="1">
    <location>
        <begin position="278"/>
        <end position="288"/>
    </location>
</feature>
<name>A0A5K3EW58_MESCO</name>